<feature type="transmembrane region" description="Helical" evidence="15">
    <location>
        <begin position="357"/>
        <end position="383"/>
    </location>
</feature>
<proteinExistence type="inferred from homology"/>
<evidence type="ECO:0000313" key="17">
    <source>
        <dbReference type="EMBL" id="CAE7450867.1"/>
    </source>
</evidence>
<sequence>MLTFYVWVAERAEHKKVHPAGHRRKPKAFELIDRGNAELGIQPTVSVHGKIFQICNKSLFVFGLDGWIRRHVMSFVGWVWFDRIILFLIALNSIGLAMVDWRGDANAGFNGFYNNVLDLWLTIFFTLEGILKVMAWGFFWDKNSYLRDAWNWLDFIVILTAWATYLPGGGADSLGFFRVFRALRPLRSLNAVPQMKVLVNTVISSVPRLGNVSAVGAFLFLVFGIVGVTLMSGVFNRLCHTSPNPVLIFQNGTGTQCWSWPYAEDDRLCGGAYNCEASGGFCGGLEEDQREELRPYFGGNGRLGLPWCPGSEPRKLTPDSEYMNFDNMLWALLVVFQCMTMEGWTDIMYRVQDAYDFVAATVYFFLLIPLTSFFLLNVALAVVDEARADFDEEEDEDEDNEKDGEALRKSLLGEDDEDPDEQPPWLDCSLVHTCRAIAFSEWFMNVIMLFIVSNVITMMMESFPPPSGSQQDVLGSLELTFLVVFCVEMAVLLTALGPHKYFSNPVTAFDGVIVITSVVQMCIGQAGPFTALRTLRLFRVLNKLANRWPSFKVLLKAMVLTAISLNYWLILFALVLYICTLMVQTFFATEFHFNDPDNFDFVTNPGEFWCPGTENEKDPAYRQDCIPRANFDTFLWALVTIFQIMTGENWNTVMYAGMRAAGPGFCLLFVLLILFGQTLFLSLFLSMLMSKFDTVQDSLNQQEDIRREHTAQRLRKKSLDSCSIEFPESPKPSSRVLHSAKSVAESLSGFKRSLTERDTWPVGYAWFIFSKSNPVRRLCIWILHFQVEVGGCKIFRFRIPKIRVVFDNFILLCILISTVTMAMDTPLADPNESLTIFLRSADEVFAIIFIFEMVVKLLAMGLIWGEDAYLKSAWNWLDGIVVMVSIINMASSSSTGFLKTLRILRAFRPLRVISRNENLKVVVQTIFASMPHLLTLVIVAMLFLLIFALFALSYLNGTFLMCDLATEPGLAKELGQDFTTPLCLPPEMDQVSVSGGLTHGKFQPSTSAWVGNNTACPGSHYVEYQRIAADTPICIGRCLPEGYSTFRQPEWLCPKALTMTEELPAVCGPEVNRTISAAELRGMSYVDQMTRSLVLPCGGSTVNSTGHMVLTAKAMSCADLFCGEVDEEVKTQCKKTCRQAPYFCVDSCGPGLEGSAQCESCHYECEAQCRCPEFCEGLIRDAALCLEQGSRWVPTISQNFDNIWFAMLTLFEISTTEGWVDVMYSAADSVQPYVQPKRDNQEMLWVPFFMLYLFFSNMFIINLSVGVIVDKFMSMKQSNTAVMLTEPQKNWVNSIMSLYSRRQIVNLMDLHEKRWLRRKCYELVSSECFETSIMGAIVINTLFLAAKITPTPFPEWEMFLETVNYFFAGIFTVECVLKLFALRTNYWGDRWNCFDFTCVVATIVGIVVSRASNVRIDPIIQVIRIFRIARLFRLLRFLKGLNKIFMALLMSLPKLMNVLLILLLLLILYSILGVSLFSTTKLGETLNVHANFQNFVLAFITLFRASTGEAWNEIMHELATSEVDLYKQGEWCSPVELFDTEAKYEVLRDKCLIEHPNSCAQSPYFSFCFWVTYTLLITMMVMNLVIAVILEGYEDGKESPASEVVDVCVKLWLKHDPDHRLSLPLGEALSFINKALREVEGHHYAPASKSERPGSSGSGATGFHVLQSLPMKYVAALDVQVGENGRVHFISACKQVMRFVCLGDDLASLEDLDTVEEHMDKKQREKLRRLIEKSELRIHSKIAKDCLSEGLSFAGSGPKPGKGAKVPMKDLKQEVAALKLQTAFKGILRGKSSSNVEKDKAKKKDGASPSTGADSKEAAQKPEDRPVDGDGGLGQDAHGPFCGAPLEQVCCVRYKEIQEEMPGTVSGPQLLGFAEPSGGPYYILALMLDVNSLWYSWLPSDLLMLCRVLINYHTAGITWVSTNPIESSLMGSQEPVTYSILRDLQSRGKRQLDSLKDVAMPSSGQTSPETPEGPDRLSESDAQQKQAEISCLRRFLCWAGFCVPVCGEIYVHAGQGFSRSEILREDDLLPPELDGFLTFAELICRVCLAQVLMLMVWQFGRALVHNKVRQFLSIGLQDSAPSRWMPAMALAIFTFIIGVWGCRVGDEGLPTWALRYSHVCDIFCHAIVASALMGLGFDVALAAREGLLWKFFKQFVSCQDTVEAHGVSGREGETEFGHFLSYSFHSTPSAAETHAGCRSLCDALRICFMWASFIFMLWAYTLSAYCPDLAPAWIGILVDFVGRFCWAGISFWLMSSALGIRDIAGCRRDSEQSLAQCQSDGVASAQLQAGIAGQPVAAAGGRPLLTATEGAVRTVSSDRAPACGQAQV</sequence>
<comment type="caution">
    <text evidence="17">The sequence shown here is derived from an EMBL/GenBank/DDBJ whole genome shotgun (WGS) entry which is preliminary data.</text>
</comment>
<feature type="transmembrane region" description="Helical" evidence="15">
    <location>
        <begin position="75"/>
        <end position="99"/>
    </location>
</feature>
<dbReference type="PRINTS" id="PR00167">
    <property type="entry name" value="CACHANNEL"/>
</dbReference>
<keyword evidence="13" id="KW-0175">Coiled coil</keyword>
<dbReference type="EMBL" id="CAJNDS010002365">
    <property type="protein sequence ID" value="CAE7450867.1"/>
    <property type="molecule type" value="Genomic_DNA"/>
</dbReference>
<evidence type="ECO:0000256" key="13">
    <source>
        <dbReference type="SAM" id="Coils"/>
    </source>
</evidence>
<dbReference type="InterPro" id="IPR043203">
    <property type="entry name" value="VGCC_Ca_Na"/>
</dbReference>
<dbReference type="Gene3D" id="1.10.287.70">
    <property type="match status" value="4"/>
</dbReference>
<dbReference type="FunFam" id="1.20.120.350:FF:000009">
    <property type="entry name" value="Voltage-dependent T-type calcium channel subunit alpha"/>
    <property type="match status" value="2"/>
</dbReference>
<dbReference type="Pfam" id="PF00520">
    <property type="entry name" value="Ion_trans"/>
    <property type="match status" value="4"/>
</dbReference>
<feature type="transmembrane region" description="Helical" evidence="15">
    <location>
        <begin position="2084"/>
        <end position="2102"/>
    </location>
</feature>
<keyword evidence="11" id="KW-0479">Metal-binding</keyword>
<evidence type="ECO:0000256" key="12">
    <source>
        <dbReference type="RuleBase" id="RU003808"/>
    </source>
</evidence>
<dbReference type="PANTHER" id="PTHR10037:SF62">
    <property type="entry name" value="SODIUM CHANNEL PROTEIN 60E"/>
    <property type="match status" value="1"/>
</dbReference>
<feature type="binding site" evidence="11">
    <location>
        <position position="1217"/>
    </location>
    <ligand>
        <name>Ca(2+)</name>
        <dbReference type="ChEBI" id="CHEBI:29108"/>
    </ligand>
</feature>
<feature type="transmembrane region" description="Helical" evidence="15">
    <location>
        <begin position="2035"/>
        <end position="2064"/>
    </location>
</feature>
<feature type="domain" description="Ion transport" evidence="16">
    <location>
        <begin position="441"/>
        <end position="697"/>
    </location>
</feature>
<comment type="similarity">
    <text evidence="12">Belongs to the calcium channel alpha-1 subunit (TC 1.A.1.11) family.</text>
</comment>
<dbReference type="SUPFAM" id="SSF81324">
    <property type="entry name" value="Voltage-gated potassium channels"/>
    <property type="match status" value="4"/>
</dbReference>
<keyword evidence="12" id="KW-0107">Calcium channel</keyword>
<dbReference type="PANTHER" id="PTHR10037">
    <property type="entry name" value="VOLTAGE-GATED CATION CHANNEL CALCIUM AND SODIUM"/>
    <property type="match status" value="1"/>
</dbReference>
<dbReference type="InterPro" id="IPR027359">
    <property type="entry name" value="Volt_channel_dom_sf"/>
</dbReference>
<evidence type="ECO:0000256" key="1">
    <source>
        <dbReference type="ARBA" id="ARBA00004141"/>
    </source>
</evidence>
<evidence type="ECO:0000256" key="15">
    <source>
        <dbReference type="SAM" id="Phobius"/>
    </source>
</evidence>
<evidence type="ECO:0000256" key="7">
    <source>
        <dbReference type="ARBA" id="ARBA00023065"/>
    </source>
</evidence>
<evidence type="ECO:0000256" key="3">
    <source>
        <dbReference type="ARBA" id="ARBA00022692"/>
    </source>
</evidence>
<feature type="compositionally biased region" description="Basic and acidic residues" evidence="14">
    <location>
        <begin position="1814"/>
        <end position="1828"/>
    </location>
</feature>
<keyword evidence="5 12" id="KW-0851">Voltage-gated channel</keyword>
<feature type="compositionally biased region" description="Basic and acidic residues" evidence="14">
    <location>
        <begin position="1796"/>
        <end position="1806"/>
    </location>
</feature>
<keyword evidence="6 15" id="KW-1133">Transmembrane helix</keyword>
<keyword evidence="8 15" id="KW-0472">Membrane</keyword>
<dbReference type="GO" id="GO:0005245">
    <property type="term" value="F:voltage-gated calcium channel activity"/>
    <property type="evidence" value="ECO:0007669"/>
    <property type="project" value="InterPro"/>
</dbReference>
<dbReference type="GO" id="GO:0001518">
    <property type="term" value="C:voltage-gated sodium channel complex"/>
    <property type="evidence" value="ECO:0007669"/>
    <property type="project" value="TreeGrafter"/>
</dbReference>
<feature type="transmembrane region" description="Helical" evidence="15">
    <location>
        <begin position="553"/>
        <end position="578"/>
    </location>
</feature>
<dbReference type="Proteomes" id="UP000604046">
    <property type="component" value="Unassembled WGS sequence"/>
</dbReference>
<feature type="transmembrane region" description="Helical" evidence="15">
    <location>
        <begin position="2203"/>
        <end position="2220"/>
    </location>
</feature>
<name>A0A812RSD6_9DINO</name>
<evidence type="ECO:0000256" key="5">
    <source>
        <dbReference type="ARBA" id="ARBA00022882"/>
    </source>
</evidence>
<feature type="domain" description="Ion transport" evidence="16">
    <location>
        <begin position="80"/>
        <end position="384"/>
    </location>
</feature>
<evidence type="ECO:0000256" key="2">
    <source>
        <dbReference type="ARBA" id="ARBA00022448"/>
    </source>
</evidence>
<feature type="transmembrane region" description="Helical" evidence="15">
    <location>
        <begin position="442"/>
        <end position="461"/>
    </location>
</feature>
<feature type="transmembrane region" description="Helical" evidence="15">
    <location>
        <begin position="2232"/>
        <end position="2253"/>
    </location>
</feature>
<feature type="transmembrane region" description="Helical" evidence="15">
    <location>
        <begin position="214"/>
        <end position="235"/>
    </location>
</feature>
<feature type="transmembrane region" description="Helical" evidence="15">
    <location>
        <begin position="473"/>
        <end position="496"/>
    </location>
</feature>
<keyword evidence="9" id="KW-0325">Glycoprotein</keyword>
<keyword evidence="18" id="KW-1185">Reference proteome</keyword>
<dbReference type="InterPro" id="IPR002077">
    <property type="entry name" value="VDCCAlpha1"/>
</dbReference>
<feature type="transmembrane region" description="Helical" evidence="15">
    <location>
        <begin position="1244"/>
        <end position="1269"/>
    </location>
</feature>
<feature type="transmembrane region" description="Helical" evidence="15">
    <location>
        <begin position="805"/>
        <end position="823"/>
    </location>
</feature>
<dbReference type="InterPro" id="IPR005821">
    <property type="entry name" value="Ion_trans_dom"/>
</dbReference>
<feature type="domain" description="Ion transport" evidence="16">
    <location>
        <begin position="1328"/>
        <end position="1598"/>
    </location>
</feature>
<feature type="transmembrane region" description="Helical" evidence="15">
    <location>
        <begin position="152"/>
        <end position="171"/>
    </location>
</feature>
<evidence type="ECO:0000256" key="9">
    <source>
        <dbReference type="ARBA" id="ARBA00023180"/>
    </source>
</evidence>
<feature type="transmembrane region" description="Helical" evidence="15">
    <location>
        <begin position="1455"/>
        <end position="1477"/>
    </location>
</feature>
<keyword evidence="4" id="KW-0677">Repeat</keyword>
<dbReference type="GO" id="GO:0005891">
    <property type="term" value="C:voltage-gated calcium channel complex"/>
    <property type="evidence" value="ECO:0007669"/>
    <property type="project" value="InterPro"/>
</dbReference>
<keyword evidence="11 12" id="KW-0106">Calcium</keyword>
<feature type="coiled-coil region" evidence="13">
    <location>
        <begin position="376"/>
        <end position="403"/>
    </location>
</feature>
<dbReference type="GO" id="GO:0005248">
    <property type="term" value="F:voltage-gated sodium channel activity"/>
    <property type="evidence" value="ECO:0007669"/>
    <property type="project" value="TreeGrafter"/>
</dbReference>
<feature type="transmembrane region" description="Helical" evidence="15">
    <location>
        <begin position="1363"/>
        <end position="1381"/>
    </location>
</feature>
<accession>A0A812RSD6</accession>
<comment type="subcellular location">
    <subcellularLocation>
        <location evidence="1 12">Membrane</location>
        <topology evidence="1 12">Multi-pass membrane protein</topology>
    </subcellularLocation>
</comment>
<feature type="transmembrane region" description="Helical" evidence="15">
    <location>
        <begin position="1564"/>
        <end position="1590"/>
    </location>
</feature>
<evidence type="ECO:0000256" key="6">
    <source>
        <dbReference type="ARBA" id="ARBA00022989"/>
    </source>
</evidence>
<evidence type="ECO:0000256" key="10">
    <source>
        <dbReference type="ARBA" id="ARBA00023303"/>
    </source>
</evidence>
<feature type="transmembrane region" description="Helical" evidence="15">
    <location>
        <begin position="933"/>
        <end position="955"/>
    </location>
</feature>
<reference evidence="17" key="1">
    <citation type="submission" date="2021-02" db="EMBL/GenBank/DDBJ databases">
        <authorList>
            <person name="Dougan E. K."/>
            <person name="Rhodes N."/>
            <person name="Thang M."/>
            <person name="Chan C."/>
        </authorList>
    </citation>
    <scope>NUCLEOTIDE SEQUENCE</scope>
</reference>
<gene>
    <name evidence="17" type="ORF">SNAT2548_LOCUS24672</name>
</gene>
<evidence type="ECO:0000256" key="8">
    <source>
        <dbReference type="ARBA" id="ARBA00023136"/>
    </source>
</evidence>
<dbReference type="GO" id="GO:0046872">
    <property type="term" value="F:metal ion binding"/>
    <property type="evidence" value="ECO:0007669"/>
    <property type="project" value="UniProtKB-KW"/>
</dbReference>
<evidence type="ECO:0000256" key="4">
    <source>
        <dbReference type="ARBA" id="ARBA00022737"/>
    </source>
</evidence>
<evidence type="ECO:0000259" key="16">
    <source>
        <dbReference type="Pfam" id="PF00520"/>
    </source>
</evidence>
<feature type="domain" description="Ion transport" evidence="16">
    <location>
        <begin position="805"/>
        <end position="1278"/>
    </location>
</feature>
<evidence type="ECO:0000256" key="14">
    <source>
        <dbReference type="SAM" id="MobiDB-lite"/>
    </source>
</evidence>
<evidence type="ECO:0000256" key="11">
    <source>
        <dbReference type="PIRSR" id="PIRSR602077-1"/>
    </source>
</evidence>
<keyword evidence="10" id="KW-0407">Ion channel</keyword>
<feature type="transmembrane region" description="Helical" evidence="15">
    <location>
        <begin position="2122"/>
        <end position="2143"/>
    </location>
</feature>
<feature type="transmembrane region" description="Helical" evidence="15">
    <location>
        <begin position="1393"/>
        <end position="1412"/>
    </location>
</feature>
<feature type="region of interest" description="Disordered" evidence="14">
    <location>
        <begin position="1794"/>
        <end position="1836"/>
    </location>
</feature>
<feature type="binding site" evidence="11">
    <location>
        <position position="342"/>
    </location>
    <ligand>
        <name>Ca(2+)</name>
        <dbReference type="ChEBI" id="CHEBI:29108"/>
    </ligand>
</feature>
<feature type="transmembrane region" description="Helical" evidence="15">
    <location>
        <begin position="1323"/>
        <end position="1343"/>
    </location>
</feature>
<keyword evidence="12" id="KW-0109">Calcium transport</keyword>
<keyword evidence="2" id="KW-0813">Transport</keyword>
<dbReference type="OrthoDB" id="193091at2759"/>
<keyword evidence="3 15" id="KW-0812">Transmembrane</keyword>
<organism evidence="17 18">
    <name type="scientific">Symbiodinium natans</name>
    <dbReference type="NCBI Taxonomy" id="878477"/>
    <lineage>
        <taxon>Eukaryota</taxon>
        <taxon>Sar</taxon>
        <taxon>Alveolata</taxon>
        <taxon>Dinophyceae</taxon>
        <taxon>Suessiales</taxon>
        <taxon>Symbiodiniaceae</taxon>
        <taxon>Symbiodinium</taxon>
    </lineage>
</organism>
<feature type="binding site" evidence="11">
    <location>
        <position position="648"/>
    </location>
    <ligand>
        <name>Ca(2+)</name>
        <dbReference type="ChEBI" id="CHEBI:29108"/>
    </ligand>
</feature>
<evidence type="ECO:0000313" key="18">
    <source>
        <dbReference type="Proteomes" id="UP000604046"/>
    </source>
</evidence>
<keyword evidence="7" id="KW-0406">Ion transport</keyword>
<feature type="transmembrane region" description="Helical" evidence="15">
    <location>
        <begin position="665"/>
        <end position="689"/>
    </location>
</feature>
<feature type="region of interest" description="Disordered" evidence="14">
    <location>
        <begin position="1955"/>
        <end position="1980"/>
    </location>
</feature>
<dbReference type="Gene3D" id="1.20.120.350">
    <property type="entry name" value="Voltage-gated potassium channels. Chain C"/>
    <property type="match status" value="4"/>
</dbReference>
<feature type="transmembrane region" description="Helical" evidence="15">
    <location>
        <begin position="119"/>
        <end position="140"/>
    </location>
</feature>
<feature type="transmembrane region" description="Helical" evidence="15">
    <location>
        <begin position="844"/>
        <end position="864"/>
    </location>
</feature>
<protein>
    <recommendedName>
        <fullName evidence="16">Ion transport domain-containing protein</fullName>
    </recommendedName>
</protein>